<gene>
    <name evidence="2" type="ORF">ACHHYP_02656</name>
</gene>
<feature type="compositionally biased region" description="Low complexity" evidence="1">
    <location>
        <begin position="11"/>
        <end position="23"/>
    </location>
</feature>
<evidence type="ECO:0000313" key="2">
    <source>
        <dbReference type="EMBL" id="OQR93325.1"/>
    </source>
</evidence>
<keyword evidence="3" id="KW-1185">Reference proteome</keyword>
<feature type="compositionally biased region" description="Basic and acidic residues" evidence="1">
    <location>
        <begin position="27"/>
        <end position="37"/>
    </location>
</feature>
<feature type="compositionally biased region" description="Pro residues" evidence="1">
    <location>
        <begin position="278"/>
        <end position="287"/>
    </location>
</feature>
<name>A0A1V9Z5Q2_ACHHY</name>
<reference evidence="2 3" key="1">
    <citation type="journal article" date="2014" name="Genome Biol. Evol.">
        <title>The secreted proteins of Achlya hypogyna and Thraustotheca clavata identify the ancestral oomycete secretome and reveal gene acquisitions by horizontal gene transfer.</title>
        <authorList>
            <person name="Misner I."/>
            <person name="Blouin N."/>
            <person name="Leonard G."/>
            <person name="Richards T.A."/>
            <person name="Lane C.E."/>
        </authorList>
    </citation>
    <scope>NUCLEOTIDE SEQUENCE [LARGE SCALE GENOMIC DNA]</scope>
    <source>
        <strain evidence="2 3">ATCC 48635</strain>
    </source>
</reference>
<feature type="region of interest" description="Disordered" evidence="1">
    <location>
        <begin position="240"/>
        <end position="288"/>
    </location>
</feature>
<protein>
    <submittedName>
        <fullName evidence="2">Uncharacterized protein</fullName>
    </submittedName>
</protein>
<feature type="compositionally biased region" description="Pro residues" evidence="1">
    <location>
        <begin position="126"/>
        <end position="143"/>
    </location>
</feature>
<dbReference type="OrthoDB" id="74570at2759"/>
<evidence type="ECO:0000313" key="3">
    <source>
        <dbReference type="Proteomes" id="UP000243579"/>
    </source>
</evidence>
<feature type="region of interest" description="Disordered" evidence="1">
    <location>
        <begin position="1"/>
        <end position="57"/>
    </location>
</feature>
<dbReference type="Proteomes" id="UP000243579">
    <property type="component" value="Unassembled WGS sequence"/>
</dbReference>
<feature type="compositionally biased region" description="Low complexity" evidence="1">
    <location>
        <begin position="242"/>
        <end position="262"/>
    </location>
</feature>
<proteinExistence type="predicted"/>
<feature type="compositionally biased region" description="Basic and acidic residues" evidence="1">
    <location>
        <begin position="1"/>
        <end position="10"/>
    </location>
</feature>
<feature type="region of interest" description="Disordered" evidence="1">
    <location>
        <begin position="113"/>
        <end position="147"/>
    </location>
</feature>
<organism evidence="2 3">
    <name type="scientific">Achlya hypogyna</name>
    <name type="common">Oomycete</name>
    <name type="synonym">Protoachlya hypogyna</name>
    <dbReference type="NCBI Taxonomy" id="1202772"/>
    <lineage>
        <taxon>Eukaryota</taxon>
        <taxon>Sar</taxon>
        <taxon>Stramenopiles</taxon>
        <taxon>Oomycota</taxon>
        <taxon>Saprolegniomycetes</taxon>
        <taxon>Saprolegniales</taxon>
        <taxon>Achlyaceae</taxon>
        <taxon>Achlya</taxon>
    </lineage>
</organism>
<dbReference type="EMBL" id="JNBR01000414">
    <property type="protein sequence ID" value="OQR93325.1"/>
    <property type="molecule type" value="Genomic_DNA"/>
</dbReference>
<accession>A0A1V9Z5Q2</accession>
<sequence>MVQVDARAESSRASFPSPRSSRAVLDSARRQQTERALLRTPGSPTRQPTSRRVLDEKSKLMLEVLQDYGPYSPRKEYSCRSLPKPRSQDFVLRHNAQNIHDFKQAYSKKYGTLNRKPPQFAQNCPPTSPYAKRPPSPSAPPSEPFWRQDRPRVWTLTEHGLATLVGVATPHAAPRLLPSLAKKQAPATPFKAHAQVGKHADLSKEDEFASLVRLHHYSPRTTPLPPSTAHARNPAYALSMLSRPSTSGGSSTPGSPPGTRRPLTSEGCTRPFAFPLKSPSPPKPESCPPLQLKHISLMEIEPSIVNFDVVRRGNTYQFPIKVRPCARCATANLAVEIRNFGTKQERFRVRSIALKAGGVECADVQVEYDKEKAKLAPGLGATLLVVATFEHEGAISGVIDIESPSGKCGLAVIGSVSAGGH</sequence>
<evidence type="ECO:0000256" key="1">
    <source>
        <dbReference type="SAM" id="MobiDB-lite"/>
    </source>
</evidence>
<comment type="caution">
    <text evidence="2">The sequence shown here is derived from an EMBL/GenBank/DDBJ whole genome shotgun (WGS) entry which is preliminary data.</text>
</comment>
<dbReference type="AlphaFoldDB" id="A0A1V9Z5Q2"/>